<dbReference type="EnsemblMetazoa" id="ISCW004338-RA">
    <property type="protein sequence ID" value="ISCW004338-PA"/>
    <property type="gene ID" value="ISCW004338"/>
</dbReference>
<gene>
    <name evidence="2" type="ORF">IscW_ISCW004338</name>
</gene>
<dbReference type="VEuPathDB" id="VectorBase:ISCW004338"/>
<evidence type="ECO:0000313" key="4">
    <source>
        <dbReference type="Proteomes" id="UP000001555"/>
    </source>
</evidence>
<dbReference type="Proteomes" id="UP000001555">
    <property type="component" value="Unassembled WGS sequence"/>
</dbReference>
<keyword evidence="1" id="KW-0732">Signal</keyword>
<evidence type="ECO:0000313" key="3">
    <source>
        <dbReference type="EnsemblMetazoa" id="ISCW004338-PA"/>
    </source>
</evidence>
<evidence type="ECO:0000313" key="2">
    <source>
        <dbReference type="EMBL" id="EEC05291.1"/>
    </source>
</evidence>
<dbReference type="InParanoid" id="B7PFB9"/>
<dbReference type="EMBL" id="DS701098">
    <property type="protein sequence ID" value="EEC05291.1"/>
    <property type="molecule type" value="Genomic_DNA"/>
</dbReference>
<sequence length="162" mass="17600">MKAVISLAVLFVMLAVACAGGFGLGHGFGGYGFGGHGLGGYGGYGLGGLGGFGHGFGGYHKAQSCRRSFNLVMRTLAVELRKIPHLGLTFYVDEITMWVDPKGTYLTTAEVVGDRPTVEHLLWECPGYQNLWQQHLPRHVRTFLEWTTPGNDAQTRDTLLSL</sequence>
<dbReference type="EMBL" id="ABJB010335078">
    <property type="status" value="NOT_ANNOTATED_CDS"/>
    <property type="molecule type" value="Genomic_DNA"/>
</dbReference>
<evidence type="ECO:0000256" key="1">
    <source>
        <dbReference type="SAM" id="SignalP"/>
    </source>
</evidence>
<proteinExistence type="predicted"/>
<feature type="chain" id="PRO_5014568003" evidence="1">
    <location>
        <begin position="20"/>
        <end position="162"/>
    </location>
</feature>
<dbReference type="AlphaFoldDB" id="B7PFB9"/>
<accession>B7PFB9</accession>
<dbReference type="VEuPathDB" id="VectorBase:ISCI004338"/>
<name>B7PFB9_IXOSC</name>
<keyword evidence="4" id="KW-1185">Reference proteome</keyword>
<protein>
    <submittedName>
        <fullName evidence="2 3">Uncharacterized protein</fullName>
    </submittedName>
</protein>
<dbReference type="EMBL" id="ABJB010561731">
    <property type="status" value="NOT_ANNOTATED_CDS"/>
    <property type="molecule type" value="Genomic_DNA"/>
</dbReference>
<organism>
    <name type="scientific">Ixodes scapularis</name>
    <name type="common">Black-legged tick</name>
    <name type="synonym">Deer tick</name>
    <dbReference type="NCBI Taxonomy" id="6945"/>
    <lineage>
        <taxon>Eukaryota</taxon>
        <taxon>Metazoa</taxon>
        <taxon>Ecdysozoa</taxon>
        <taxon>Arthropoda</taxon>
        <taxon>Chelicerata</taxon>
        <taxon>Arachnida</taxon>
        <taxon>Acari</taxon>
        <taxon>Parasitiformes</taxon>
        <taxon>Ixodida</taxon>
        <taxon>Ixodoidea</taxon>
        <taxon>Ixodidae</taxon>
        <taxon>Ixodinae</taxon>
        <taxon>Ixodes</taxon>
    </lineage>
</organism>
<reference evidence="2 4" key="1">
    <citation type="submission" date="2008-03" db="EMBL/GenBank/DDBJ databases">
        <title>Annotation of Ixodes scapularis.</title>
        <authorList>
            <consortium name="Ixodes scapularis Genome Project Consortium"/>
            <person name="Caler E."/>
            <person name="Hannick L.I."/>
            <person name="Bidwell S."/>
            <person name="Joardar V."/>
            <person name="Thiagarajan M."/>
            <person name="Amedeo P."/>
            <person name="Galinsky K.J."/>
            <person name="Schobel S."/>
            <person name="Inman J."/>
            <person name="Hostetler J."/>
            <person name="Miller J."/>
            <person name="Hammond M."/>
            <person name="Megy K."/>
            <person name="Lawson D."/>
            <person name="Kodira C."/>
            <person name="Sutton G."/>
            <person name="Meyer J."/>
            <person name="Hill C.A."/>
            <person name="Birren B."/>
            <person name="Nene V."/>
            <person name="Collins F."/>
            <person name="Alarcon-Chaidez F."/>
            <person name="Wikel S."/>
            <person name="Strausberg R."/>
        </authorList>
    </citation>
    <scope>NUCLEOTIDE SEQUENCE [LARGE SCALE GENOMIC DNA]</scope>
    <source>
        <strain evidence="4">Wikel</strain>
        <strain evidence="2">Wikel colony</strain>
    </source>
</reference>
<feature type="signal peptide" evidence="1">
    <location>
        <begin position="1"/>
        <end position="19"/>
    </location>
</feature>
<dbReference type="HOGENOM" id="CLU_1637276_0_0_1"/>
<reference evidence="3" key="2">
    <citation type="submission" date="2020-05" db="UniProtKB">
        <authorList>
            <consortium name="EnsemblMetazoa"/>
        </authorList>
    </citation>
    <scope>IDENTIFICATION</scope>
    <source>
        <strain evidence="3">wikel</strain>
    </source>
</reference>
<dbReference type="PaxDb" id="6945-B7PFB9"/>
<dbReference type="PROSITE" id="PS51257">
    <property type="entry name" value="PROKAR_LIPOPROTEIN"/>
    <property type="match status" value="1"/>
</dbReference>